<sequence length="167" mass="18236">MVSQNPPMVMFCANAVHEEGGDKDSLKNARETGEFVYNLATFDLREQMNESSATLSRHVNEFEHAGLTEAECRYVSAPRILESPVSLECKVAKIVDLPRTSEAGLPNTMTIGRVVGVHLHKSLIRDGLVDTLGVMPLARLGYLDYGTCGNVFVMDRPASPGPVLRSC</sequence>
<reference evidence="2 3" key="1">
    <citation type="submission" date="2019-02" db="EMBL/GenBank/DDBJ databases">
        <title>Genomic Encyclopedia of Type Strains, Phase IV (KMG-IV): sequencing the most valuable type-strain genomes for metagenomic binning, comparative biology and taxonomic classification.</title>
        <authorList>
            <person name="Goeker M."/>
        </authorList>
    </citation>
    <scope>NUCLEOTIDE SEQUENCE [LARGE SCALE GENOMIC DNA]</scope>
    <source>
        <strain evidence="2 3">K24</strain>
    </source>
</reference>
<protein>
    <submittedName>
        <fullName evidence="2">Flavin reductase (DIM6/NTAB) family NADH-FMN oxidoreductase RutF</fullName>
    </submittedName>
</protein>
<keyword evidence="3" id="KW-1185">Reference proteome</keyword>
<name>A0A4Q7NPT9_9BURK</name>
<dbReference type="Gene3D" id="2.30.110.10">
    <property type="entry name" value="Electron Transport, Fmn-binding Protein, Chain A"/>
    <property type="match status" value="1"/>
</dbReference>
<dbReference type="Proteomes" id="UP000292445">
    <property type="component" value="Unassembled WGS sequence"/>
</dbReference>
<gene>
    <name evidence="2" type="ORF">EV675_2637</name>
</gene>
<dbReference type="GO" id="GO:0010181">
    <property type="term" value="F:FMN binding"/>
    <property type="evidence" value="ECO:0007669"/>
    <property type="project" value="InterPro"/>
</dbReference>
<evidence type="ECO:0000313" key="2">
    <source>
        <dbReference type="EMBL" id="RZS86590.1"/>
    </source>
</evidence>
<evidence type="ECO:0000259" key="1">
    <source>
        <dbReference type="Pfam" id="PF01613"/>
    </source>
</evidence>
<comment type="caution">
    <text evidence="2">The sequence shown here is derived from an EMBL/GenBank/DDBJ whole genome shotgun (WGS) entry which is preliminary data.</text>
</comment>
<evidence type="ECO:0000313" key="3">
    <source>
        <dbReference type="Proteomes" id="UP000292445"/>
    </source>
</evidence>
<dbReference type="PANTHER" id="PTHR43812">
    <property type="entry name" value="BLR2425 PROTEIN"/>
    <property type="match status" value="1"/>
</dbReference>
<dbReference type="AlphaFoldDB" id="A0A4Q7NPT9"/>
<dbReference type="PANTHER" id="PTHR43812:SF2">
    <property type="entry name" value="FLAVIN REDUCTASE LIKE DOMAIN-CONTAINING PROTEIN"/>
    <property type="match status" value="1"/>
</dbReference>
<accession>A0A4Q7NPT9</accession>
<dbReference type="SUPFAM" id="SSF50475">
    <property type="entry name" value="FMN-binding split barrel"/>
    <property type="match status" value="1"/>
</dbReference>
<dbReference type="EMBL" id="SGXC01000001">
    <property type="protein sequence ID" value="RZS86590.1"/>
    <property type="molecule type" value="Genomic_DNA"/>
</dbReference>
<dbReference type="Pfam" id="PF01613">
    <property type="entry name" value="Flavin_Reduct"/>
    <property type="match status" value="1"/>
</dbReference>
<feature type="domain" description="Flavin reductase like" evidence="1">
    <location>
        <begin position="2"/>
        <end position="126"/>
    </location>
</feature>
<dbReference type="InterPro" id="IPR002563">
    <property type="entry name" value="Flavin_Rdtase-like_dom"/>
</dbReference>
<organism evidence="2 3">
    <name type="scientific">Pigmentiphaga kullae</name>
    <dbReference type="NCBI Taxonomy" id="151784"/>
    <lineage>
        <taxon>Bacteria</taxon>
        <taxon>Pseudomonadati</taxon>
        <taxon>Pseudomonadota</taxon>
        <taxon>Betaproteobacteria</taxon>
        <taxon>Burkholderiales</taxon>
        <taxon>Alcaligenaceae</taxon>
        <taxon>Pigmentiphaga</taxon>
    </lineage>
</organism>
<dbReference type="InterPro" id="IPR012349">
    <property type="entry name" value="Split_barrel_FMN-bd"/>
</dbReference>
<dbReference type="GO" id="GO:0016646">
    <property type="term" value="F:oxidoreductase activity, acting on the CH-NH group of donors, NAD or NADP as acceptor"/>
    <property type="evidence" value="ECO:0007669"/>
    <property type="project" value="UniProtKB-ARBA"/>
</dbReference>
<proteinExistence type="predicted"/>